<dbReference type="EMBL" id="PEYW01000015">
    <property type="protein sequence ID" value="PIS20929.1"/>
    <property type="molecule type" value="Genomic_DNA"/>
</dbReference>
<dbReference type="Proteomes" id="UP000231414">
    <property type="component" value="Unassembled WGS sequence"/>
</dbReference>
<evidence type="ECO:0000313" key="2">
    <source>
        <dbReference type="EMBL" id="PIS20929.1"/>
    </source>
</evidence>
<feature type="transmembrane region" description="Helical" evidence="1">
    <location>
        <begin position="14"/>
        <end position="35"/>
    </location>
</feature>
<gene>
    <name evidence="2" type="ORF">COT52_01160</name>
</gene>
<evidence type="ECO:0000313" key="3">
    <source>
        <dbReference type="Proteomes" id="UP000231414"/>
    </source>
</evidence>
<comment type="caution">
    <text evidence="2">The sequence shown here is derived from an EMBL/GenBank/DDBJ whole genome shotgun (WGS) entry which is preliminary data.</text>
</comment>
<dbReference type="NCBIfam" id="TIGR02532">
    <property type="entry name" value="IV_pilin_GFxxxE"/>
    <property type="match status" value="1"/>
</dbReference>
<keyword evidence="1" id="KW-1133">Transmembrane helix</keyword>
<keyword evidence="1" id="KW-0812">Transmembrane</keyword>
<dbReference type="AlphaFoldDB" id="A0A2H0X9T4"/>
<evidence type="ECO:0008006" key="4">
    <source>
        <dbReference type="Google" id="ProtNLM"/>
    </source>
</evidence>
<keyword evidence="1" id="KW-0472">Membrane</keyword>
<accession>A0A2H0X9T4</accession>
<reference evidence="3" key="1">
    <citation type="submission" date="2017-09" db="EMBL/GenBank/DDBJ databases">
        <title>Depth-based differentiation of microbial function through sediment-hosted aquifers and enrichment of novel symbionts in the deep terrestrial subsurface.</title>
        <authorList>
            <person name="Probst A.J."/>
            <person name="Ladd B."/>
            <person name="Jarett J.K."/>
            <person name="Geller-Mcgrath D.E."/>
            <person name="Sieber C.M.K."/>
            <person name="Emerson J.B."/>
            <person name="Anantharaman K."/>
            <person name="Thomas B.C."/>
            <person name="Malmstrom R."/>
            <person name="Stieglmeier M."/>
            <person name="Klingl A."/>
            <person name="Woyke T."/>
            <person name="Ryan C.M."/>
            <person name="Banfield J.F."/>
        </authorList>
    </citation>
    <scope>NUCLEOTIDE SEQUENCE [LARGE SCALE GENOMIC DNA]</scope>
</reference>
<protein>
    <recommendedName>
        <fullName evidence="4">General secretion pathway GspH domain-containing protein</fullName>
    </recommendedName>
</protein>
<proteinExistence type="predicted"/>
<dbReference type="InterPro" id="IPR012902">
    <property type="entry name" value="N_methyl_site"/>
</dbReference>
<name>A0A2H0X9T4_UNCKA</name>
<sequence length="159" mass="17505">MLSTASSGFTIPELIITLALAAIVFSAAGISLAAYRQKVFFEDQRDKVLLALDTARNKSMVVESGLYYGVIFTHDSFSLVSYSADDTSNVVENYPLSSSDYYFGVAEESSLLIPFSKLTGYLREDVDDPARLCLFDRHLKVCLSVNRHGAVISDKISKI</sequence>
<evidence type="ECO:0000256" key="1">
    <source>
        <dbReference type="SAM" id="Phobius"/>
    </source>
</evidence>
<organism evidence="2 3">
    <name type="scientific">candidate division WWE3 bacterium CG08_land_8_20_14_0_20_43_13</name>
    <dbReference type="NCBI Taxonomy" id="1975087"/>
    <lineage>
        <taxon>Bacteria</taxon>
        <taxon>Katanobacteria</taxon>
    </lineage>
</organism>